<keyword evidence="3" id="KW-0804">Transcription</keyword>
<dbReference type="Pfam" id="PF13095">
    <property type="entry name" value="FTA2"/>
    <property type="match status" value="1"/>
</dbReference>
<gene>
    <name evidence="5" type="ORF">ABOM_002936</name>
</gene>
<dbReference type="GeneID" id="34446326"/>
<evidence type="ECO:0000256" key="4">
    <source>
        <dbReference type="ARBA" id="ARBA00023242"/>
    </source>
</evidence>
<evidence type="ECO:0000256" key="1">
    <source>
        <dbReference type="ARBA" id="ARBA00004123"/>
    </source>
</evidence>
<evidence type="ECO:0000313" key="6">
    <source>
        <dbReference type="Proteomes" id="UP000179179"/>
    </source>
</evidence>
<dbReference type="InterPro" id="IPR050613">
    <property type="entry name" value="Sec_Metabolite_Reg"/>
</dbReference>
<dbReference type="AlphaFoldDB" id="A0A1F8A9W5"/>
<organism evidence="5 6">
    <name type="scientific">Aspergillus bombycis</name>
    <dbReference type="NCBI Taxonomy" id="109264"/>
    <lineage>
        <taxon>Eukaryota</taxon>
        <taxon>Fungi</taxon>
        <taxon>Dikarya</taxon>
        <taxon>Ascomycota</taxon>
        <taxon>Pezizomycotina</taxon>
        <taxon>Eurotiomycetes</taxon>
        <taxon>Eurotiomycetidae</taxon>
        <taxon>Eurotiales</taxon>
        <taxon>Aspergillaceae</taxon>
        <taxon>Aspergillus</taxon>
    </lineage>
</organism>
<keyword evidence="6" id="KW-1185">Reference proteome</keyword>
<comment type="caution">
    <text evidence="5">The sequence shown here is derived from an EMBL/GenBank/DDBJ whole genome shotgun (WGS) entry which is preliminary data.</text>
</comment>
<evidence type="ECO:0000313" key="5">
    <source>
        <dbReference type="EMBL" id="OGM48145.1"/>
    </source>
</evidence>
<keyword evidence="4" id="KW-0539">Nucleus</keyword>
<evidence type="ECO:0000256" key="3">
    <source>
        <dbReference type="ARBA" id="ARBA00023163"/>
    </source>
</evidence>
<evidence type="ECO:0000256" key="2">
    <source>
        <dbReference type="ARBA" id="ARBA00023015"/>
    </source>
</evidence>
<dbReference type="InterPro" id="IPR025213">
    <property type="entry name" value="Sim4_Fta2"/>
</dbReference>
<dbReference type="PANTHER" id="PTHR31001:SF49">
    <property type="entry name" value="ZN(II)2CYS6 TRANSCRIPTION FACTOR (EUROFUNG)"/>
    <property type="match status" value="1"/>
</dbReference>
<name>A0A1F8A9W5_9EURO</name>
<dbReference type="PANTHER" id="PTHR31001">
    <property type="entry name" value="UNCHARACTERIZED TRANSCRIPTIONAL REGULATORY PROTEIN"/>
    <property type="match status" value="1"/>
</dbReference>
<accession>A0A1F8A9W5</accession>
<sequence>MSILPPSRPETEPPSRITYMLTLDDILSVADKIADITSNGTITPERTACLDEELKAARDRIPGPLKMAHTQKASDNQADNTIMQHTLEMIYQRSRCILHRQYLVSPRMTNGYETFRWACVDAARCVLEYQCELFQDILRRPGNRKRSWFGASHSVSDCLTAAMVICLDVLNEPKGAQAVSENTRAELIQLLNKTYLSLKNTPRPSVETAKAAERVATMLYEMGHSIIGEELRCSQPAAAETSELSSSQLADQMAATIEATSSPYTTFQDILNGDCPLEMFDWSIKGVAKILFEKLLVLFKLALAMDELLCSLFLSEDILNMEATCDPSSVANVDEVVQRAYPKLKRFIGYKGKISKPKYMGKGEQGFVFRFKHKGRYLCLKLLEQLREASGRERSDPRWSHIYWAVVKDFIPDEPPSSAGLEQLQNIVATFNIPKYGNILPRDVKKENYRAQRMVDLGSTIAFPFYRRYASEFKVINSSIV</sequence>
<keyword evidence="2" id="KW-0805">Transcription regulation</keyword>
<proteinExistence type="predicted"/>
<reference evidence="5 6" key="1">
    <citation type="journal article" date="2016" name="Genome Biol. Evol.">
        <title>Draft genome sequence of an aflatoxigenic Aspergillus species, A. bombycis.</title>
        <authorList>
            <person name="Moore G.G."/>
            <person name="Mack B.M."/>
            <person name="Beltz S.B."/>
            <person name="Gilbert M.K."/>
        </authorList>
    </citation>
    <scope>NUCLEOTIDE SEQUENCE [LARGE SCALE GENOMIC DNA]</scope>
    <source>
        <strain evidence="6">NRRL 26010</strain>
    </source>
</reference>
<dbReference type="EMBL" id="LYCR01000018">
    <property type="protein sequence ID" value="OGM48145.1"/>
    <property type="molecule type" value="Genomic_DNA"/>
</dbReference>
<comment type="subcellular location">
    <subcellularLocation>
        <location evidence="1">Nucleus</location>
    </subcellularLocation>
</comment>
<dbReference type="STRING" id="109264.A0A1F8A9W5"/>
<protein>
    <submittedName>
        <fullName evidence="5">Uncharacterized protein</fullName>
    </submittedName>
</protein>
<dbReference type="CDD" id="cd12148">
    <property type="entry name" value="fungal_TF_MHR"/>
    <property type="match status" value="1"/>
</dbReference>
<dbReference type="OrthoDB" id="4934715at2759"/>
<dbReference type="GO" id="GO:0005634">
    <property type="term" value="C:nucleus"/>
    <property type="evidence" value="ECO:0007669"/>
    <property type="project" value="UniProtKB-SubCell"/>
</dbReference>
<dbReference type="RefSeq" id="XP_022391862.1">
    <property type="nucleotide sequence ID" value="XM_022530066.1"/>
</dbReference>
<dbReference type="Proteomes" id="UP000179179">
    <property type="component" value="Unassembled WGS sequence"/>
</dbReference>